<dbReference type="AlphaFoldDB" id="A0A9K3CWU2"/>
<evidence type="ECO:0000259" key="10">
    <source>
        <dbReference type="PROSITE" id="PS50011"/>
    </source>
</evidence>
<sequence length="622" mass="68963">MDYANGGDFSNLLSMVGAFPEDAARLYFAEMVESVSLLHDSGFVHRDIKPSNFLVAKSGHLLLADFGLAKLVQTAEEKARDTSVSSDRALESSSSGGMVNSYLAYSVVGTPAYMAPEVVSGEGYGRGVDFWSLGCILFEMVAGYAPFCGTSPQHIFEIVTELGYRPPERPEGLFTNECWDLLCQLLSSPSDRLGAGKPGEPNSLESLRTHSYFTGMPLPESSAYSPTGQGYEDGMDLVIDPISWGRPLFDVRPYFVPQLENDLDTTYFPPCALDRLELSMSDAQTTSCGPTPMVSDAHAGERMHRQMSRKVDPMYYPGLSGWFDAAKILEYPLAEDMWDQVPQHQTDFILAFNRHTKEPKWIWRSYDNIKKDLSDLPYVSVNFNKSLLSDAPIYGSDIAFDTFHCNSFSPMPDGGILLSVRAQDAVYKVDVGLHGDGTGDVHFDLAEFTLVDGEGEAVEREFPWLWSHQHNPIATGIAGHPDLYAMSVFSNNNGERYLPERNHDAHSRGQLYLVNEARQEIYQVFDYELPVFCPYLGSSAVLDTGVYFSCGLSDPLFGDNMMVTGGTYAVELEMSGALRTAWEAKGIQSYRTYRMAGLFAGSDLRPSTIADQYVTVMPETWL</sequence>
<dbReference type="SMART" id="SM00220">
    <property type="entry name" value="S_TKc"/>
    <property type="match status" value="1"/>
</dbReference>
<comment type="caution">
    <text evidence="11">The sequence shown here is derived from an EMBL/GenBank/DDBJ whole genome shotgun (WGS) entry which is preliminary data.</text>
</comment>
<evidence type="ECO:0000313" key="12">
    <source>
        <dbReference type="Proteomes" id="UP000265618"/>
    </source>
</evidence>
<dbReference type="InterPro" id="IPR008271">
    <property type="entry name" value="Ser/Thr_kinase_AS"/>
</dbReference>
<dbReference type="GO" id="GO:0005524">
    <property type="term" value="F:ATP binding"/>
    <property type="evidence" value="ECO:0007669"/>
    <property type="project" value="UniProtKB-KW"/>
</dbReference>
<gene>
    <name evidence="11" type="ORF">KIPB_005170</name>
</gene>
<dbReference type="Pfam" id="PF05935">
    <property type="entry name" value="Arylsulfotrans"/>
    <property type="match status" value="1"/>
</dbReference>
<evidence type="ECO:0000256" key="8">
    <source>
        <dbReference type="ARBA" id="ARBA00047899"/>
    </source>
</evidence>
<keyword evidence="4" id="KW-0808">Transferase</keyword>
<name>A0A9K3CWU2_9EUKA</name>
<dbReference type="InterPro" id="IPR011009">
    <property type="entry name" value="Kinase-like_dom_sf"/>
</dbReference>
<evidence type="ECO:0000256" key="2">
    <source>
        <dbReference type="ARBA" id="ARBA00022527"/>
    </source>
</evidence>
<keyword evidence="12" id="KW-1185">Reference proteome</keyword>
<keyword evidence="3" id="KW-0597">Phosphoprotein</keyword>
<evidence type="ECO:0000256" key="7">
    <source>
        <dbReference type="ARBA" id="ARBA00022840"/>
    </source>
</evidence>
<dbReference type="Proteomes" id="UP000265618">
    <property type="component" value="Unassembled WGS sequence"/>
</dbReference>
<feature type="domain" description="Protein kinase" evidence="10">
    <location>
        <begin position="1"/>
        <end position="213"/>
    </location>
</feature>
<dbReference type="PROSITE" id="PS50011">
    <property type="entry name" value="PROTEIN_KINASE_DOM"/>
    <property type="match status" value="1"/>
</dbReference>
<evidence type="ECO:0000256" key="1">
    <source>
        <dbReference type="ARBA" id="ARBA00012513"/>
    </source>
</evidence>
<keyword evidence="7" id="KW-0067">ATP-binding</keyword>
<evidence type="ECO:0000256" key="9">
    <source>
        <dbReference type="ARBA" id="ARBA00048679"/>
    </source>
</evidence>
<dbReference type="Pfam" id="PF00069">
    <property type="entry name" value="Pkinase"/>
    <property type="match status" value="1"/>
</dbReference>
<dbReference type="PANTHER" id="PTHR24356:SF417">
    <property type="entry name" value="CELL CYCLE PROTEIN KINASE DBF2-RELATED"/>
    <property type="match status" value="1"/>
</dbReference>
<dbReference type="EMBL" id="BDIP01001184">
    <property type="protein sequence ID" value="GIQ83798.1"/>
    <property type="molecule type" value="Genomic_DNA"/>
</dbReference>
<accession>A0A9K3CWU2</accession>
<protein>
    <recommendedName>
        <fullName evidence="1">non-specific serine/threonine protein kinase</fullName>
        <ecNumber evidence="1">2.7.11.1</ecNumber>
    </recommendedName>
</protein>
<evidence type="ECO:0000313" key="11">
    <source>
        <dbReference type="EMBL" id="GIQ83798.1"/>
    </source>
</evidence>
<dbReference type="EC" id="2.7.11.1" evidence="1"/>
<dbReference type="SUPFAM" id="SSF56112">
    <property type="entry name" value="Protein kinase-like (PK-like)"/>
    <property type="match status" value="1"/>
</dbReference>
<evidence type="ECO:0000256" key="5">
    <source>
        <dbReference type="ARBA" id="ARBA00022741"/>
    </source>
</evidence>
<evidence type="ECO:0000256" key="4">
    <source>
        <dbReference type="ARBA" id="ARBA00022679"/>
    </source>
</evidence>
<dbReference type="InterPro" id="IPR010262">
    <property type="entry name" value="Arylsulfotransferase_bact"/>
</dbReference>
<comment type="catalytic activity">
    <reaction evidence="8">
        <text>L-threonyl-[protein] + ATP = O-phospho-L-threonyl-[protein] + ADP + H(+)</text>
        <dbReference type="Rhea" id="RHEA:46608"/>
        <dbReference type="Rhea" id="RHEA-COMP:11060"/>
        <dbReference type="Rhea" id="RHEA-COMP:11605"/>
        <dbReference type="ChEBI" id="CHEBI:15378"/>
        <dbReference type="ChEBI" id="CHEBI:30013"/>
        <dbReference type="ChEBI" id="CHEBI:30616"/>
        <dbReference type="ChEBI" id="CHEBI:61977"/>
        <dbReference type="ChEBI" id="CHEBI:456216"/>
        <dbReference type="EC" id="2.7.11.1"/>
    </reaction>
</comment>
<keyword evidence="6" id="KW-0418">Kinase</keyword>
<keyword evidence="5" id="KW-0547">Nucleotide-binding</keyword>
<dbReference type="GO" id="GO:0004674">
    <property type="term" value="F:protein serine/threonine kinase activity"/>
    <property type="evidence" value="ECO:0007669"/>
    <property type="project" value="UniProtKB-KW"/>
</dbReference>
<dbReference type="InterPro" id="IPR000719">
    <property type="entry name" value="Prot_kinase_dom"/>
</dbReference>
<comment type="catalytic activity">
    <reaction evidence="9">
        <text>L-seryl-[protein] + ATP = O-phospho-L-seryl-[protein] + ADP + H(+)</text>
        <dbReference type="Rhea" id="RHEA:17989"/>
        <dbReference type="Rhea" id="RHEA-COMP:9863"/>
        <dbReference type="Rhea" id="RHEA-COMP:11604"/>
        <dbReference type="ChEBI" id="CHEBI:15378"/>
        <dbReference type="ChEBI" id="CHEBI:29999"/>
        <dbReference type="ChEBI" id="CHEBI:30616"/>
        <dbReference type="ChEBI" id="CHEBI:83421"/>
        <dbReference type="ChEBI" id="CHEBI:456216"/>
        <dbReference type="EC" id="2.7.11.1"/>
    </reaction>
</comment>
<keyword evidence="2" id="KW-0723">Serine/threonine-protein kinase</keyword>
<dbReference type="GO" id="GO:0007010">
    <property type="term" value="P:cytoskeleton organization"/>
    <property type="evidence" value="ECO:0007669"/>
    <property type="project" value="UniProtKB-ARBA"/>
</dbReference>
<reference evidence="11 12" key="1">
    <citation type="journal article" date="2018" name="PLoS ONE">
        <title>The draft genome of Kipferlia bialata reveals reductive genome evolution in fornicate parasites.</title>
        <authorList>
            <person name="Tanifuji G."/>
            <person name="Takabayashi S."/>
            <person name="Kume K."/>
            <person name="Takagi M."/>
            <person name="Nakayama T."/>
            <person name="Kamikawa R."/>
            <person name="Inagaki Y."/>
            <person name="Hashimoto T."/>
        </authorList>
    </citation>
    <scope>NUCLEOTIDE SEQUENCE [LARGE SCALE GENOMIC DNA]</scope>
    <source>
        <strain evidence="11">NY0173</strain>
    </source>
</reference>
<organism evidence="11 12">
    <name type="scientific">Kipferlia bialata</name>
    <dbReference type="NCBI Taxonomy" id="797122"/>
    <lineage>
        <taxon>Eukaryota</taxon>
        <taxon>Metamonada</taxon>
        <taxon>Carpediemonas-like organisms</taxon>
        <taxon>Kipferlia</taxon>
    </lineage>
</organism>
<evidence type="ECO:0000256" key="3">
    <source>
        <dbReference type="ARBA" id="ARBA00022553"/>
    </source>
</evidence>
<dbReference type="OrthoDB" id="18472at2759"/>
<dbReference type="InterPro" id="IPR050236">
    <property type="entry name" value="Ser_Thr_kinase_AGC"/>
</dbReference>
<dbReference type="PROSITE" id="PS00108">
    <property type="entry name" value="PROTEIN_KINASE_ST"/>
    <property type="match status" value="1"/>
</dbReference>
<dbReference type="GO" id="GO:0035556">
    <property type="term" value="P:intracellular signal transduction"/>
    <property type="evidence" value="ECO:0007669"/>
    <property type="project" value="TreeGrafter"/>
</dbReference>
<dbReference type="Gene3D" id="1.10.510.10">
    <property type="entry name" value="Transferase(Phosphotransferase) domain 1"/>
    <property type="match status" value="1"/>
</dbReference>
<dbReference type="GO" id="GO:0004062">
    <property type="term" value="F:aryl sulfotransferase activity"/>
    <property type="evidence" value="ECO:0007669"/>
    <property type="project" value="InterPro"/>
</dbReference>
<evidence type="ECO:0000256" key="6">
    <source>
        <dbReference type="ARBA" id="ARBA00022777"/>
    </source>
</evidence>
<proteinExistence type="predicted"/>
<dbReference type="PANTHER" id="PTHR24356">
    <property type="entry name" value="SERINE/THREONINE-PROTEIN KINASE"/>
    <property type="match status" value="1"/>
</dbReference>
<dbReference type="FunFam" id="1.10.510.10:FF:000024">
    <property type="entry name" value="Probable serine/threonine-protein kinase cot-1"/>
    <property type="match status" value="1"/>
</dbReference>